<dbReference type="CDD" id="cd17748">
    <property type="entry name" value="BRCT_DNA_ligase_like"/>
    <property type="match status" value="1"/>
</dbReference>
<comment type="caution">
    <text evidence="2">The sequence shown here is derived from an EMBL/GenBank/DDBJ whole genome shotgun (WGS) entry which is preliminary data.</text>
</comment>
<dbReference type="InterPro" id="IPR036420">
    <property type="entry name" value="BRCT_dom_sf"/>
</dbReference>
<evidence type="ECO:0000313" key="3">
    <source>
        <dbReference type="Proteomes" id="UP000030437"/>
    </source>
</evidence>
<dbReference type="Pfam" id="PF00533">
    <property type="entry name" value="BRCT"/>
    <property type="match status" value="1"/>
</dbReference>
<dbReference type="EMBL" id="JPVP01000056">
    <property type="protein sequence ID" value="KGR84324.1"/>
    <property type="molecule type" value="Genomic_DNA"/>
</dbReference>
<organism evidence="2 3">
    <name type="scientific">Lysinibacillus odysseyi 34hs-1 = NBRC 100172</name>
    <dbReference type="NCBI Taxonomy" id="1220589"/>
    <lineage>
        <taxon>Bacteria</taxon>
        <taxon>Bacillati</taxon>
        <taxon>Bacillota</taxon>
        <taxon>Bacilli</taxon>
        <taxon>Bacillales</taxon>
        <taxon>Bacillaceae</taxon>
        <taxon>Lysinibacillus</taxon>
    </lineage>
</organism>
<name>A0A0A3II06_9BACI</name>
<keyword evidence="3" id="KW-1185">Reference proteome</keyword>
<dbReference type="Proteomes" id="UP000030437">
    <property type="component" value="Unassembled WGS sequence"/>
</dbReference>
<dbReference type="SUPFAM" id="SSF52113">
    <property type="entry name" value="BRCT domain"/>
    <property type="match status" value="1"/>
</dbReference>
<dbReference type="STRING" id="1220589.CD32_12060"/>
<protein>
    <submittedName>
        <fullName evidence="2">DNA polymerase III subunit epsilon</fullName>
    </submittedName>
</protein>
<evidence type="ECO:0000313" key="2">
    <source>
        <dbReference type="EMBL" id="KGR84324.1"/>
    </source>
</evidence>
<feature type="domain" description="BRCT" evidence="1">
    <location>
        <begin position="15"/>
        <end position="104"/>
    </location>
</feature>
<dbReference type="PROSITE" id="PS50172">
    <property type="entry name" value="BRCT"/>
    <property type="match status" value="1"/>
</dbReference>
<dbReference type="eggNOG" id="COG0272">
    <property type="taxonomic scope" value="Bacteria"/>
</dbReference>
<gene>
    <name evidence="2" type="ORF">CD32_12060</name>
</gene>
<sequence length="104" mass="11755">MQDSNTIFLTSPTEHRIHPLANKQIVFTGALSRMTRVEAAKRARACGAVIQGAVTKETDFLFVGKERKSKSAKQIKAEQLISLGADIQIIEEEDFYWILSFEER</sequence>
<evidence type="ECO:0000259" key="1">
    <source>
        <dbReference type="PROSITE" id="PS50172"/>
    </source>
</evidence>
<dbReference type="Gene3D" id="3.40.50.10190">
    <property type="entry name" value="BRCT domain"/>
    <property type="match status" value="1"/>
</dbReference>
<proteinExistence type="predicted"/>
<dbReference type="AlphaFoldDB" id="A0A0A3II06"/>
<dbReference type="OrthoDB" id="9803913at2"/>
<accession>A0A0A3II06</accession>
<reference evidence="2 3" key="1">
    <citation type="submission" date="2014-02" db="EMBL/GenBank/DDBJ databases">
        <title>Draft genome sequence of Lysinibacillus odysseyi NBRC 100172.</title>
        <authorList>
            <person name="Zhang F."/>
            <person name="Wang G."/>
            <person name="Zhang L."/>
        </authorList>
    </citation>
    <scope>NUCLEOTIDE SEQUENCE [LARGE SCALE GENOMIC DNA]</scope>
    <source>
        <strain evidence="2 3">NBRC 100172</strain>
    </source>
</reference>
<dbReference type="InterPro" id="IPR001357">
    <property type="entry name" value="BRCT_dom"/>
</dbReference>